<dbReference type="VEuPathDB" id="TriTrypDB:Lsey_0010_0540"/>
<dbReference type="PROSITE" id="PS50076">
    <property type="entry name" value="DNAJ_2"/>
    <property type="match status" value="1"/>
</dbReference>
<protein>
    <submittedName>
        <fullName evidence="3">Putative Chaperone protein DNAJ</fullName>
    </submittedName>
</protein>
<dbReference type="InterPro" id="IPR036869">
    <property type="entry name" value="J_dom_sf"/>
</dbReference>
<dbReference type="AlphaFoldDB" id="A0A0N1IML6"/>
<reference evidence="3 4" key="1">
    <citation type="journal article" date="2015" name="PLoS Pathog.">
        <title>Leptomonas seymouri: Adaptations to the Dixenous Life Cycle Analyzed by Genome Sequencing, Transcriptome Profiling and Co-infection with Leishmania donovani.</title>
        <authorList>
            <person name="Kraeva N."/>
            <person name="Butenko A."/>
            <person name="Hlavacova J."/>
            <person name="Kostygov A."/>
            <person name="Myskova J."/>
            <person name="Grybchuk D."/>
            <person name="Lestinova T."/>
            <person name="Votypka J."/>
            <person name="Volf P."/>
            <person name="Opperdoes F."/>
            <person name="Flegontov P."/>
            <person name="Lukes J."/>
            <person name="Yurchenko V."/>
        </authorList>
    </citation>
    <scope>NUCLEOTIDE SEQUENCE [LARGE SCALE GENOMIC DNA]</scope>
    <source>
        <strain evidence="3 4">ATCC 30220</strain>
    </source>
</reference>
<evidence type="ECO:0000313" key="3">
    <source>
        <dbReference type="EMBL" id="KPI90142.1"/>
    </source>
</evidence>
<dbReference type="GO" id="GO:0051787">
    <property type="term" value="F:misfolded protein binding"/>
    <property type="evidence" value="ECO:0007669"/>
    <property type="project" value="TreeGrafter"/>
</dbReference>
<dbReference type="PANTHER" id="PTHR44360:SF1">
    <property type="entry name" value="DNAJ HOMOLOG SUBFAMILY B MEMBER 9"/>
    <property type="match status" value="1"/>
</dbReference>
<dbReference type="InterPro" id="IPR001623">
    <property type="entry name" value="DnaJ_domain"/>
</dbReference>
<dbReference type="SUPFAM" id="SSF46565">
    <property type="entry name" value="Chaperone J-domain"/>
    <property type="match status" value="1"/>
</dbReference>
<evidence type="ECO:0000259" key="2">
    <source>
        <dbReference type="PROSITE" id="PS50076"/>
    </source>
</evidence>
<dbReference type="PRINTS" id="PR00625">
    <property type="entry name" value="JDOMAIN"/>
</dbReference>
<keyword evidence="1" id="KW-0143">Chaperone</keyword>
<comment type="caution">
    <text evidence="3">The sequence shown here is derived from an EMBL/GenBank/DDBJ whole genome shotgun (WGS) entry which is preliminary data.</text>
</comment>
<dbReference type="Gene3D" id="1.10.287.110">
    <property type="entry name" value="DnaJ domain"/>
    <property type="match status" value="1"/>
</dbReference>
<dbReference type="OrthoDB" id="10250354at2759"/>
<name>A0A0N1IML6_LEPSE</name>
<dbReference type="GO" id="GO:0036503">
    <property type="term" value="P:ERAD pathway"/>
    <property type="evidence" value="ECO:0007669"/>
    <property type="project" value="TreeGrafter"/>
</dbReference>
<dbReference type="OMA" id="GQYDRNH"/>
<dbReference type="Proteomes" id="UP000038009">
    <property type="component" value="Unassembled WGS sequence"/>
</dbReference>
<organism evidence="3 4">
    <name type="scientific">Leptomonas seymouri</name>
    <dbReference type="NCBI Taxonomy" id="5684"/>
    <lineage>
        <taxon>Eukaryota</taxon>
        <taxon>Discoba</taxon>
        <taxon>Euglenozoa</taxon>
        <taxon>Kinetoplastea</taxon>
        <taxon>Metakinetoplastina</taxon>
        <taxon>Trypanosomatida</taxon>
        <taxon>Trypanosomatidae</taxon>
        <taxon>Leishmaniinae</taxon>
        <taxon>Leptomonas</taxon>
    </lineage>
</organism>
<dbReference type="EMBL" id="LJSK01000010">
    <property type="protein sequence ID" value="KPI90142.1"/>
    <property type="molecule type" value="Genomic_DNA"/>
</dbReference>
<proteinExistence type="predicted"/>
<dbReference type="SMART" id="SM00271">
    <property type="entry name" value="DnaJ"/>
    <property type="match status" value="1"/>
</dbReference>
<feature type="domain" description="J" evidence="2">
    <location>
        <begin position="14"/>
        <end position="76"/>
    </location>
</feature>
<evidence type="ECO:0000313" key="4">
    <source>
        <dbReference type="Proteomes" id="UP000038009"/>
    </source>
</evidence>
<dbReference type="CDD" id="cd06257">
    <property type="entry name" value="DnaJ"/>
    <property type="match status" value="1"/>
</dbReference>
<dbReference type="GO" id="GO:0005783">
    <property type="term" value="C:endoplasmic reticulum"/>
    <property type="evidence" value="ECO:0007669"/>
    <property type="project" value="TreeGrafter"/>
</dbReference>
<dbReference type="GO" id="GO:0051087">
    <property type="term" value="F:protein-folding chaperone binding"/>
    <property type="evidence" value="ECO:0007669"/>
    <property type="project" value="TreeGrafter"/>
</dbReference>
<gene>
    <name evidence="3" type="ORF">ABL78_0787</name>
</gene>
<dbReference type="InterPro" id="IPR051948">
    <property type="entry name" value="Hsp70_co-chaperone_J-domain"/>
</dbReference>
<dbReference type="Pfam" id="PF00226">
    <property type="entry name" value="DnaJ"/>
    <property type="match status" value="1"/>
</dbReference>
<dbReference type="PANTHER" id="PTHR44360">
    <property type="entry name" value="DNAJ HOMOLOG SUBFAMILY B MEMBER 9"/>
    <property type="match status" value="1"/>
</dbReference>
<sequence>MCESSIYDLKGNTALYEVLGVPQTATQREIRQAYYRLAVVYHPDKNPDGGDVFKEVSFAHGVLSDPQQRAMYDRGTLRSDIESKARTYDPSMDPNVELSPEMLRAFVDRVRQSHDAKQQMQSAFEQRREEEMKRRAEYDARNPAFRAEYERARHLRQRGLGSTVSSYAALELAVAKPRTSAEILAELMRKEQEGAFSQKPVSASSSDGGTLSYKQRMMAQYRATHDQAEGGACSTAAASSSHARQSALPFVRAQCDTPQYSETVDEKLQTYANFDYRAYIEQERNDRAEVEDAIMADALGQYDRNH</sequence>
<evidence type="ECO:0000256" key="1">
    <source>
        <dbReference type="ARBA" id="ARBA00023186"/>
    </source>
</evidence>
<accession>A0A0N1IML6</accession>
<keyword evidence="4" id="KW-1185">Reference proteome</keyword>